<keyword evidence="4" id="KW-1185">Reference proteome</keyword>
<evidence type="ECO:0000313" key="3">
    <source>
        <dbReference type="EMBL" id="KIM39368.1"/>
    </source>
</evidence>
<name>A0A0C2XNX4_HEBCY</name>
<sequence>MIDTRHIIEDTGDGFPSLYRYCRPFSCSNFLAFFFSLQVVSPWVFNCAFTYRYGFLFCHNFFPWVSCWFHIAVPHLIFPPPVPALSLMSAPSALAKRPPDPPRPRFGTSVPHRGSSRSCRGRRGSPRSTLLARHNRFFMHFFSFCCYLVFRSSRLGCSSLFFCLYFFFFLG</sequence>
<evidence type="ECO:0000256" key="1">
    <source>
        <dbReference type="SAM" id="MobiDB-lite"/>
    </source>
</evidence>
<reference evidence="3 4" key="1">
    <citation type="submission" date="2014-04" db="EMBL/GenBank/DDBJ databases">
        <authorList>
            <consortium name="DOE Joint Genome Institute"/>
            <person name="Kuo A."/>
            <person name="Gay G."/>
            <person name="Dore J."/>
            <person name="Kohler A."/>
            <person name="Nagy L.G."/>
            <person name="Floudas D."/>
            <person name="Copeland A."/>
            <person name="Barry K.W."/>
            <person name="Cichocki N."/>
            <person name="Veneault-Fourrey C."/>
            <person name="LaButti K."/>
            <person name="Lindquist E.A."/>
            <person name="Lipzen A."/>
            <person name="Lundell T."/>
            <person name="Morin E."/>
            <person name="Murat C."/>
            <person name="Sun H."/>
            <person name="Tunlid A."/>
            <person name="Henrissat B."/>
            <person name="Grigoriev I.V."/>
            <person name="Hibbett D.S."/>
            <person name="Martin F."/>
            <person name="Nordberg H.P."/>
            <person name="Cantor M.N."/>
            <person name="Hua S.X."/>
        </authorList>
    </citation>
    <scope>NUCLEOTIDE SEQUENCE [LARGE SCALE GENOMIC DNA]</scope>
    <source>
        <strain evidence="4">h7</strain>
    </source>
</reference>
<feature type="region of interest" description="Disordered" evidence="1">
    <location>
        <begin position="95"/>
        <end position="126"/>
    </location>
</feature>
<feature type="transmembrane region" description="Helical" evidence="2">
    <location>
        <begin position="137"/>
        <end position="170"/>
    </location>
</feature>
<feature type="transmembrane region" description="Helical" evidence="2">
    <location>
        <begin position="30"/>
        <end position="49"/>
    </location>
</feature>
<evidence type="ECO:0000256" key="2">
    <source>
        <dbReference type="SAM" id="Phobius"/>
    </source>
</evidence>
<dbReference type="Proteomes" id="UP000053424">
    <property type="component" value="Unassembled WGS sequence"/>
</dbReference>
<keyword evidence="2" id="KW-1133">Transmembrane helix</keyword>
<gene>
    <name evidence="3" type="ORF">M413DRAFT_198082</name>
</gene>
<accession>A0A0C2XNX4</accession>
<dbReference type="EMBL" id="KN831786">
    <property type="protein sequence ID" value="KIM39368.1"/>
    <property type="molecule type" value="Genomic_DNA"/>
</dbReference>
<keyword evidence="2" id="KW-0472">Membrane</keyword>
<proteinExistence type="predicted"/>
<evidence type="ECO:0000313" key="4">
    <source>
        <dbReference type="Proteomes" id="UP000053424"/>
    </source>
</evidence>
<feature type="transmembrane region" description="Helical" evidence="2">
    <location>
        <begin position="61"/>
        <end position="78"/>
    </location>
</feature>
<dbReference type="AlphaFoldDB" id="A0A0C2XNX4"/>
<keyword evidence="2" id="KW-0812">Transmembrane</keyword>
<protein>
    <submittedName>
        <fullName evidence="3">Uncharacterized protein</fullName>
    </submittedName>
</protein>
<dbReference type="HOGENOM" id="CLU_1563064_0_0_1"/>
<reference evidence="4" key="2">
    <citation type="submission" date="2015-01" db="EMBL/GenBank/DDBJ databases">
        <title>Evolutionary Origins and Diversification of the Mycorrhizal Mutualists.</title>
        <authorList>
            <consortium name="DOE Joint Genome Institute"/>
            <consortium name="Mycorrhizal Genomics Consortium"/>
            <person name="Kohler A."/>
            <person name="Kuo A."/>
            <person name="Nagy L.G."/>
            <person name="Floudas D."/>
            <person name="Copeland A."/>
            <person name="Barry K.W."/>
            <person name="Cichocki N."/>
            <person name="Veneault-Fourrey C."/>
            <person name="LaButti K."/>
            <person name="Lindquist E.A."/>
            <person name="Lipzen A."/>
            <person name="Lundell T."/>
            <person name="Morin E."/>
            <person name="Murat C."/>
            <person name="Riley R."/>
            <person name="Ohm R."/>
            <person name="Sun H."/>
            <person name="Tunlid A."/>
            <person name="Henrissat B."/>
            <person name="Grigoriev I.V."/>
            <person name="Hibbett D.S."/>
            <person name="Martin F."/>
        </authorList>
    </citation>
    <scope>NUCLEOTIDE SEQUENCE [LARGE SCALE GENOMIC DNA]</scope>
    <source>
        <strain evidence="4">h7</strain>
    </source>
</reference>
<organism evidence="3 4">
    <name type="scientific">Hebeloma cylindrosporum</name>
    <dbReference type="NCBI Taxonomy" id="76867"/>
    <lineage>
        <taxon>Eukaryota</taxon>
        <taxon>Fungi</taxon>
        <taxon>Dikarya</taxon>
        <taxon>Basidiomycota</taxon>
        <taxon>Agaricomycotina</taxon>
        <taxon>Agaricomycetes</taxon>
        <taxon>Agaricomycetidae</taxon>
        <taxon>Agaricales</taxon>
        <taxon>Agaricineae</taxon>
        <taxon>Hymenogastraceae</taxon>
        <taxon>Hebeloma</taxon>
    </lineage>
</organism>